<evidence type="ECO:0000313" key="3">
    <source>
        <dbReference type="Proteomes" id="UP000737402"/>
    </source>
</evidence>
<reference evidence="2 3" key="1">
    <citation type="submission" date="2021-01" db="EMBL/GenBank/DDBJ databases">
        <title>Genomic Encyclopedia of Type Strains, Phase IV (KMG-IV): sequencing the most valuable type-strain genomes for metagenomic binning, comparative biology and taxonomic classification.</title>
        <authorList>
            <person name="Goeker M."/>
        </authorList>
    </citation>
    <scope>NUCLEOTIDE SEQUENCE [LARGE SCALE GENOMIC DNA]</scope>
    <source>
        <strain evidence="2 3">DSM 25879</strain>
    </source>
</reference>
<dbReference type="RefSeq" id="WP_204419562.1">
    <property type="nucleotide sequence ID" value="NZ_JAFBED010000015.1"/>
</dbReference>
<evidence type="ECO:0000259" key="1">
    <source>
        <dbReference type="Pfam" id="PF10026"/>
    </source>
</evidence>
<dbReference type="PROSITE" id="PS51257">
    <property type="entry name" value="PROKAR_LIPOPROTEIN"/>
    <property type="match status" value="1"/>
</dbReference>
<evidence type="ECO:0000313" key="2">
    <source>
        <dbReference type="EMBL" id="MBM7622160.1"/>
    </source>
</evidence>
<name>A0ABS2P6X3_9BACI</name>
<protein>
    <submittedName>
        <fullName evidence="2">Uncharacterized protein YjaZ</fullName>
    </submittedName>
</protein>
<gene>
    <name evidence="2" type="ORF">JOC95_004071</name>
</gene>
<proteinExistence type="predicted"/>
<sequence length="311" mass="34676">MRLKGFLFFFIIVLALTGCGNGESAGTVSGEEGLTSTFKENDQNFEVIHAYQLFNPYYEESKSLPKEEVLALYKSSIIDQVNDKCFKDGENIQMAETILNEEPKNRIAVQDVIKKIDYASTNEAVKEALIESSKLLPSGKDTTVCIFPTNDSTTLSFTAGSGKIILLYNRNYSPEIIKSAVAHEYYNSVAYEKQFADTTTVLDQLVNKGKAVMFEKTVFPNFSLTPVDEAFKKEQWAKIEKDLGNSDPDRGNAILKGGAQVQQLPKSYGASEGYKMVKAYLDANPDTPIEEWAAKPASEIFEETDYQSNYN</sequence>
<keyword evidence="3" id="KW-1185">Reference proteome</keyword>
<dbReference type="Pfam" id="PF10026">
    <property type="entry name" value="DUF2268"/>
    <property type="match status" value="1"/>
</dbReference>
<dbReference type="InterPro" id="IPR018728">
    <property type="entry name" value="DUF2268"/>
</dbReference>
<organism evidence="2 3">
    <name type="scientific">Sutcliffiella tianshenii</name>
    <dbReference type="NCBI Taxonomy" id="1463404"/>
    <lineage>
        <taxon>Bacteria</taxon>
        <taxon>Bacillati</taxon>
        <taxon>Bacillota</taxon>
        <taxon>Bacilli</taxon>
        <taxon>Bacillales</taxon>
        <taxon>Bacillaceae</taxon>
        <taxon>Sutcliffiella</taxon>
    </lineage>
</organism>
<dbReference type="Proteomes" id="UP000737402">
    <property type="component" value="Unassembled WGS sequence"/>
</dbReference>
<feature type="domain" description="DUF2268" evidence="1">
    <location>
        <begin position="124"/>
        <end position="301"/>
    </location>
</feature>
<accession>A0ABS2P6X3</accession>
<dbReference type="EMBL" id="JAFBED010000015">
    <property type="protein sequence ID" value="MBM7622160.1"/>
    <property type="molecule type" value="Genomic_DNA"/>
</dbReference>
<comment type="caution">
    <text evidence="2">The sequence shown here is derived from an EMBL/GenBank/DDBJ whole genome shotgun (WGS) entry which is preliminary data.</text>
</comment>